<evidence type="ECO:0000313" key="9">
    <source>
        <dbReference type="Proteomes" id="UP001224661"/>
    </source>
</evidence>
<dbReference type="Pfam" id="PF03704">
    <property type="entry name" value="BTAD"/>
    <property type="match status" value="1"/>
</dbReference>
<dbReference type="SMART" id="SM00862">
    <property type="entry name" value="Trans_reg_C"/>
    <property type="match status" value="1"/>
</dbReference>
<dbReference type="PANTHER" id="PTHR47691:SF3">
    <property type="entry name" value="HTH-TYPE TRANSCRIPTIONAL REGULATOR RV0890C-RELATED"/>
    <property type="match status" value="1"/>
</dbReference>
<dbReference type="CDD" id="cd15831">
    <property type="entry name" value="BTAD"/>
    <property type="match status" value="1"/>
</dbReference>
<evidence type="ECO:0000256" key="1">
    <source>
        <dbReference type="ARBA" id="ARBA00005820"/>
    </source>
</evidence>
<dbReference type="InterPro" id="IPR011990">
    <property type="entry name" value="TPR-like_helical_dom_sf"/>
</dbReference>
<evidence type="ECO:0000256" key="2">
    <source>
        <dbReference type="ARBA" id="ARBA00023012"/>
    </source>
</evidence>
<feature type="region of interest" description="Disordered" evidence="6">
    <location>
        <begin position="242"/>
        <end position="300"/>
    </location>
</feature>
<evidence type="ECO:0000259" key="7">
    <source>
        <dbReference type="PROSITE" id="PS51755"/>
    </source>
</evidence>
<proteinExistence type="inferred from homology"/>
<gene>
    <name evidence="8" type="ORF">QIS99_14335</name>
</gene>
<feature type="compositionally biased region" description="Low complexity" evidence="6">
    <location>
        <begin position="245"/>
        <end position="255"/>
    </location>
</feature>
<dbReference type="SUPFAM" id="SSF48452">
    <property type="entry name" value="TPR-like"/>
    <property type="match status" value="1"/>
</dbReference>
<dbReference type="SMART" id="SM01043">
    <property type="entry name" value="BTAD"/>
    <property type="match status" value="1"/>
</dbReference>
<keyword evidence="5" id="KW-0175">Coiled coil</keyword>
<protein>
    <submittedName>
        <fullName evidence="8">BTAD domain-containing putative transcriptional regulator</fullName>
    </submittedName>
</protein>
<feature type="domain" description="OmpR/PhoB-type" evidence="7">
    <location>
        <begin position="1"/>
        <end position="94"/>
    </location>
</feature>
<dbReference type="EMBL" id="JASCIR010000010">
    <property type="protein sequence ID" value="MDI3387369.1"/>
    <property type="molecule type" value="Genomic_DNA"/>
</dbReference>
<dbReference type="Proteomes" id="UP001224661">
    <property type="component" value="Unassembled WGS sequence"/>
</dbReference>
<dbReference type="InterPro" id="IPR001867">
    <property type="entry name" value="OmpR/PhoB-type_DNA-bd"/>
</dbReference>
<dbReference type="Pfam" id="PF13191">
    <property type="entry name" value="AAA_16"/>
    <property type="match status" value="1"/>
</dbReference>
<accession>A0ABT6RT25</accession>
<name>A0ABT6RT25_9ACTN</name>
<dbReference type="PROSITE" id="PS51755">
    <property type="entry name" value="OMPR_PHOB"/>
    <property type="match status" value="1"/>
</dbReference>
<dbReference type="Gene3D" id="1.10.10.10">
    <property type="entry name" value="Winged helix-like DNA-binding domain superfamily/Winged helix DNA-binding domain"/>
    <property type="match status" value="1"/>
</dbReference>
<dbReference type="RefSeq" id="WP_282513666.1">
    <property type="nucleotide sequence ID" value="NZ_JASCIR010000010.1"/>
</dbReference>
<keyword evidence="9" id="KW-1185">Reference proteome</keyword>
<comment type="caution">
    <text evidence="8">The sequence shown here is derived from an EMBL/GenBank/DDBJ whole genome shotgun (WGS) entry which is preliminary data.</text>
</comment>
<dbReference type="SUPFAM" id="SSF52540">
    <property type="entry name" value="P-loop containing nucleoside triphosphate hydrolases"/>
    <property type="match status" value="1"/>
</dbReference>
<evidence type="ECO:0000256" key="3">
    <source>
        <dbReference type="ARBA" id="ARBA00023125"/>
    </source>
</evidence>
<dbReference type="PANTHER" id="PTHR47691">
    <property type="entry name" value="REGULATOR-RELATED"/>
    <property type="match status" value="1"/>
</dbReference>
<sequence>MIPHYRVLGPARVLRSGGQEASLGGARLRALLTALAVDCGRTVTVGQLISQVWGPEEEPPADAVKALQALVGRLRRTLGHAAVTSAPGGYLLAADPDDVDLHRFERLTVEGSAASTERDPARAVTLFDEALSLWAGPALLDLPGRTTDPLAVRMERLRETTHRNRLAAQVALGRADSALGEIAELAAENPLDEPLQALHLRALHAAGRTAQALAAYEDVRAGLAERLGTDPGAELRVLHRELLRPSPNTTPETPAEAPPEPLAKAPTAPDVGARAASGSPEAARPPVDHSTHSPAPGARALGRVRAPLTSFVGRESELQLLARELQRQRLVTLLGPGGVGKTRLAIEAARAGRETSGKEVWQDGVWVAELAPVRDAETVPETVLTALGARETTVRGPGASTEELQPAPRDPLAQLVEHCRRRRLLLVLDNCEHLVGAAAELVHLLLTECPGVTVLATSREPLGVPGETVRPVEPLPPDVALRLLAVRGAAARPGFRVQDDPDACAEICLRLDGLPLAVELAAARLRLLTARQLADRLDDRFRLLGRGSGSRTALPRQQTLRAVVDWSWDLLDEAERTVLRRLAVFSGGCAVEQAEDVCGAGTLETLASLVDKSLVVATPEGAERSEGEESDSWNTGRTTTSYAHEGMRYRLLETVAEYAAERLAEAGERESVARRHLTAYRELLRVGEPELRGPQQVGWLGRFEREHDNVRTALRTAVELGAEQDGLCLALSMSWFWQLRGHQADARIWSSAVAALGPDPFEDPVRVAVPLEERCTGRPPPWDEDQLWEARRGVRLLVQATSPEGDADALTRTDTQAYLRRVVAAYHSGMPQVSRQPGSVWYFARLMTGEFADVEETMNAVVRDIEGLGERWREGHAWELGFTYLMRARLAHDRTEPAEAAAGDADRALAYFERADNPWGIAESLAARGEEHARRERYAEAAADLERAMAEAGRIGAHHQVPLFKARLADVRLRIARDEAERAEAEGLLREAAREADRFGGEPVSTARLLLVQHYGGSGRTGRAREELTALERSLPSGVSGLFEGELAGQRAWLDCLDGRFEQAAKHVGRAVRGMESVAYLVAPWLVSDQFLVAAWAKARLGAGEDGARLLGAYDGYGLSGSFGLRPFPDAGRMRSRAEAELRAALGSEAYEAAHARGTALSIREAAALV</sequence>
<evidence type="ECO:0000256" key="4">
    <source>
        <dbReference type="PROSITE-ProRule" id="PRU01091"/>
    </source>
</evidence>
<dbReference type="PRINTS" id="PR00364">
    <property type="entry name" value="DISEASERSIST"/>
</dbReference>
<dbReference type="InterPro" id="IPR005158">
    <property type="entry name" value="BTAD"/>
</dbReference>
<dbReference type="SUPFAM" id="SSF46894">
    <property type="entry name" value="C-terminal effector domain of the bipartite response regulators"/>
    <property type="match status" value="1"/>
</dbReference>
<dbReference type="InterPro" id="IPR027417">
    <property type="entry name" value="P-loop_NTPase"/>
</dbReference>
<dbReference type="InterPro" id="IPR016032">
    <property type="entry name" value="Sig_transdc_resp-reg_C-effctor"/>
</dbReference>
<keyword evidence="2" id="KW-0902">Two-component regulatory system</keyword>
<dbReference type="InterPro" id="IPR036388">
    <property type="entry name" value="WH-like_DNA-bd_sf"/>
</dbReference>
<organism evidence="8 9">
    <name type="scientific">Streptomyces solicavernae</name>
    <dbReference type="NCBI Taxonomy" id="3043614"/>
    <lineage>
        <taxon>Bacteria</taxon>
        <taxon>Bacillati</taxon>
        <taxon>Actinomycetota</taxon>
        <taxon>Actinomycetes</taxon>
        <taxon>Kitasatosporales</taxon>
        <taxon>Streptomycetaceae</taxon>
        <taxon>Streptomyces</taxon>
    </lineage>
</organism>
<feature type="region of interest" description="Disordered" evidence="6">
    <location>
        <begin position="619"/>
        <end position="639"/>
    </location>
</feature>
<reference evidence="8 9" key="1">
    <citation type="submission" date="2023-05" db="EMBL/GenBank/DDBJ databases">
        <title>Draft genome sequence of Streptomyces sp. B-S-A8 isolated from a cave soil in Thailand.</title>
        <authorList>
            <person name="Chamroensaksri N."/>
            <person name="Muangham S."/>
        </authorList>
    </citation>
    <scope>NUCLEOTIDE SEQUENCE [LARGE SCALE GENOMIC DNA]</scope>
    <source>
        <strain evidence="8 9">B-S-A8</strain>
    </source>
</reference>
<feature type="DNA-binding region" description="OmpR/PhoB-type" evidence="4">
    <location>
        <begin position="1"/>
        <end position="94"/>
    </location>
</feature>
<comment type="similarity">
    <text evidence="1">Belongs to the AfsR/DnrI/RedD regulatory family.</text>
</comment>
<evidence type="ECO:0000256" key="5">
    <source>
        <dbReference type="SAM" id="Coils"/>
    </source>
</evidence>
<feature type="coiled-coil region" evidence="5">
    <location>
        <begin position="966"/>
        <end position="995"/>
    </location>
</feature>
<dbReference type="Gene3D" id="3.40.50.300">
    <property type="entry name" value="P-loop containing nucleotide triphosphate hydrolases"/>
    <property type="match status" value="1"/>
</dbReference>
<dbReference type="InterPro" id="IPR041664">
    <property type="entry name" value="AAA_16"/>
</dbReference>
<keyword evidence="3 4" id="KW-0238">DNA-binding</keyword>
<dbReference type="Gene3D" id="1.25.40.10">
    <property type="entry name" value="Tetratricopeptide repeat domain"/>
    <property type="match status" value="1"/>
</dbReference>
<evidence type="ECO:0000313" key="8">
    <source>
        <dbReference type="EMBL" id="MDI3387369.1"/>
    </source>
</evidence>
<evidence type="ECO:0000256" key="6">
    <source>
        <dbReference type="SAM" id="MobiDB-lite"/>
    </source>
</evidence>